<dbReference type="STRING" id="42673.A0A2K0WDH0"/>
<name>A0A2K0WDH0_GIBNY</name>
<keyword evidence="1" id="KW-0677">Repeat</keyword>
<evidence type="ECO:0000259" key="2">
    <source>
        <dbReference type="Pfam" id="PF24883"/>
    </source>
</evidence>
<dbReference type="Proteomes" id="UP000236664">
    <property type="component" value="Unassembled WGS sequence"/>
</dbReference>
<dbReference type="EMBL" id="MTQA01000077">
    <property type="protein sequence ID" value="PNP80337.1"/>
    <property type="molecule type" value="Genomic_DNA"/>
</dbReference>
<dbReference type="Pfam" id="PF24883">
    <property type="entry name" value="NPHP3_N"/>
    <property type="match status" value="1"/>
</dbReference>
<dbReference type="Pfam" id="PF25053">
    <property type="entry name" value="DUF7791"/>
    <property type="match status" value="1"/>
</dbReference>
<sequence>MSGAEAALLGVGILCNAMQILTFAKDSIHVYRNIRDGRAPDPKLDSYLKNAKISFNEMNQTAAQIGPLGQTQQQIVDVGKKVNDCMNELQQQFAKLHVDEPSRRGLRGRVTASKKSALALWRGKELEDAEHNLQRHEQLLHSLFLDQICSQSQAAEITSLDSFKHLSVALQSIISQLVDGSTKISDLITDFSSNMDDRLVEEHAMTRTAIEGHVALAENRIRQSVSQSIDQLRQELLEREKDRSFEKQYEQLLSSLLFPKMNSRKNGISNNHPGTFDWIFNRHNMEGSNRGPSSEFDQPGDDGQISEFIHSSDVDGCRCPENEPGFDCFPGWLESNSKLFWVSGKPASGKSSLMKFLAFKRLTADHLNAWRPNVRVLTHFFWKPGQLLERNVEGMALSLLYQVLDGKTSLSRRLCEAQLSVRQKRCSSDWNLEELTEAIVWSLKASPAAFCIFLDGLDEAEELEHLPRPDWTNAEVIHKLLEVDDVKLCASSREEQAFCSFFECASWLRIHQLNDYDITLFVRERLDICGLKCSDRDALIGDIVGKAEGVFLWVAIVVKRLNLAVLQRHTTLKLLQERLQQTPSDLTKLYTDMWGRIGDDAQLPSIRVTASLYFNLVIIARQLNDYLQEAIRYDWDPATMGMSSILVLAAAVQDMSMEDILRTGRFMTVEGVLDICSRVENDLKYACGGLLEARQAYQCISYLEKGDERLFEYNLTTVDFIHRSAFDFLTSSETGRECLEFCQSSQSEQASRLLAAHLIRSRFIHLKIKPVNGPIDIDQLTRNQLTPRNAYLPVAVGILHNQRFFVDEAVRDALYNILKEWQLSGLFGDHGTMAHYFQLSSTYLEAEFLQVMISLATRNRVLWHGIVDFMRFLHLISMAAPQHITGTY</sequence>
<feature type="domain" description="DUF7791" evidence="3">
    <location>
        <begin position="655"/>
        <end position="756"/>
    </location>
</feature>
<dbReference type="PANTHER" id="PTHR10039:SF5">
    <property type="entry name" value="NACHT DOMAIN-CONTAINING PROTEIN"/>
    <property type="match status" value="1"/>
</dbReference>
<protein>
    <recommendedName>
        <fullName evidence="6">NACHT domain-containing protein</fullName>
    </recommendedName>
</protein>
<evidence type="ECO:0000313" key="5">
    <source>
        <dbReference type="Proteomes" id="UP000236664"/>
    </source>
</evidence>
<dbReference type="InterPro" id="IPR056693">
    <property type="entry name" value="DUF7791"/>
</dbReference>
<dbReference type="InterPro" id="IPR056884">
    <property type="entry name" value="NPHP3-like_N"/>
</dbReference>
<dbReference type="PANTHER" id="PTHR10039">
    <property type="entry name" value="AMELOGENIN"/>
    <property type="match status" value="1"/>
</dbReference>
<feature type="domain" description="Nephrocystin 3-like N-terminal" evidence="2">
    <location>
        <begin position="330"/>
        <end position="493"/>
    </location>
</feature>
<evidence type="ECO:0000313" key="4">
    <source>
        <dbReference type="EMBL" id="PNP80337.1"/>
    </source>
</evidence>
<organism evidence="4 5">
    <name type="scientific">Gibberella nygamai</name>
    <name type="common">Bean root rot disease fungus</name>
    <name type="synonym">Fusarium nygamai</name>
    <dbReference type="NCBI Taxonomy" id="42673"/>
    <lineage>
        <taxon>Eukaryota</taxon>
        <taxon>Fungi</taxon>
        <taxon>Dikarya</taxon>
        <taxon>Ascomycota</taxon>
        <taxon>Pezizomycotina</taxon>
        <taxon>Sordariomycetes</taxon>
        <taxon>Hypocreomycetidae</taxon>
        <taxon>Hypocreales</taxon>
        <taxon>Nectriaceae</taxon>
        <taxon>Fusarium</taxon>
        <taxon>Fusarium fujikuroi species complex</taxon>
    </lineage>
</organism>
<keyword evidence="5" id="KW-1185">Reference proteome</keyword>
<dbReference type="AlphaFoldDB" id="A0A2K0WDH0"/>
<evidence type="ECO:0000256" key="1">
    <source>
        <dbReference type="ARBA" id="ARBA00022737"/>
    </source>
</evidence>
<evidence type="ECO:0000259" key="3">
    <source>
        <dbReference type="Pfam" id="PF25053"/>
    </source>
</evidence>
<accession>A0A2K0WDH0</accession>
<gene>
    <name evidence="4" type="ORF">FNYG_05936</name>
</gene>
<comment type="caution">
    <text evidence="4">The sequence shown here is derived from an EMBL/GenBank/DDBJ whole genome shotgun (WGS) entry which is preliminary data.</text>
</comment>
<dbReference type="OrthoDB" id="5086500at2759"/>
<reference evidence="4 5" key="1">
    <citation type="submission" date="2017-06" db="EMBL/GenBank/DDBJ databases">
        <title>Genome of Fusarium nygamai isolate CS10214.</title>
        <authorList>
            <person name="Gardiner D.M."/>
            <person name="Obanor F."/>
            <person name="Kazan K."/>
        </authorList>
    </citation>
    <scope>NUCLEOTIDE SEQUENCE [LARGE SCALE GENOMIC DNA]</scope>
    <source>
        <strain evidence="4 5">CS10214</strain>
    </source>
</reference>
<proteinExistence type="predicted"/>
<evidence type="ECO:0008006" key="6">
    <source>
        <dbReference type="Google" id="ProtNLM"/>
    </source>
</evidence>